<feature type="domain" description="tRNA(Ile)-lysidine/2-thiocytidine synthase N-terminal" evidence="7">
    <location>
        <begin position="45"/>
        <end position="213"/>
    </location>
</feature>
<dbReference type="GO" id="GO:0005737">
    <property type="term" value="C:cytoplasm"/>
    <property type="evidence" value="ECO:0007669"/>
    <property type="project" value="UniProtKB-SubCell"/>
</dbReference>
<dbReference type="InterPro" id="IPR014729">
    <property type="entry name" value="Rossmann-like_a/b/a_fold"/>
</dbReference>
<evidence type="ECO:0000256" key="6">
    <source>
        <dbReference type="HAMAP-Rule" id="MF_01161"/>
    </source>
</evidence>
<accession>A0A087VV14</accession>
<name>A0A087VV14_9BIFI</name>
<comment type="similarity">
    <text evidence="6">Belongs to the tRNA(Ile)-lysidine synthase family.</text>
</comment>
<keyword evidence="2 6" id="KW-0819">tRNA processing</keyword>
<evidence type="ECO:0000256" key="3">
    <source>
        <dbReference type="ARBA" id="ARBA00022741"/>
    </source>
</evidence>
<keyword evidence="3 6" id="KW-0547">Nucleotide-binding</keyword>
<dbReference type="Proteomes" id="UP000028569">
    <property type="component" value="Chromosome"/>
</dbReference>
<dbReference type="PANTHER" id="PTHR43033">
    <property type="entry name" value="TRNA(ILE)-LYSIDINE SYNTHASE-RELATED"/>
    <property type="match status" value="1"/>
</dbReference>
<keyword evidence="4 6" id="KW-0067">ATP-binding</keyword>
<protein>
    <recommendedName>
        <fullName evidence="6">tRNA(Ile)-lysidine synthase</fullName>
        <ecNumber evidence="6">6.3.4.19</ecNumber>
    </recommendedName>
    <alternativeName>
        <fullName evidence="6">tRNA(Ile)-2-lysyl-cytidine synthase</fullName>
    </alternativeName>
    <alternativeName>
        <fullName evidence="6">tRNA(Ile)-lysidine synthetase</fullName>
    </alternativeName>
</protein>
<proteinExistence type="inferred from homology"/>
<dbReference type="HAMAP" id="MF_01161">
    <property type="entry name" value="tRNA_Ile_lys_synt"/>
    <property type="match status" value="1"/>
</dbReference>
<dbReference type="SUPFAM" id="SSF82829">
    <property type="entry name" value="MesJ substrate recognition domain-like"/>
    <property type="match status" value="1"/>
</dbReference>
<evidence type="ECO:0000256" key="4">
    <source>
        <dbReference type="ARBA" id="ARBA00022840"/>
    </source>
</evidence>
<dbReference type="InterPro" id="IPR012795">
    <property type="entry name" value="tRNA_Ile_lys_synt_N"/>
</dbReference>
<reference evidence="8 9" key="1">
    <citation type="journal article" date="2014" name="Appl. Environ. Microbiol.">
        <title>Genomic encyclopedia of type strains of the genus Bifidobacterium.</title>
        <authorList>
            <person name="Milani C."/>
            <person name="Lugli G.A."/>
            <person name="Duranti S."/>
            <person name="Turroni F."/>
            <person name="Bottacini F."/>
            <person name="Mangifesta M."/>
            <person name="Sanchez B."/>
            <person name="Viappiani A."/>
            <person name="Mancabelli L."/>
            <person name="Taminiau B."/>
            <person name="Delcenserie V."/>
            <person name="Barrangou R."/>
            <person name="Margolles A."/>
            <person name="van Sinderen D."/>
            <person name="Ventura M."/>
        </authorList>
    </citation>
    <scope>NUCLEOTIDE SEQUENCE [LARGE SCALE GENOMIC DNA]</scope>
    <source>
        <strain evidence="8 9">LMG 11587</strain>
    </source>
</reference>
<evidence type="ECO:0000256" key="1">
    <source>
        <dbReference type="ARBA" id="ARBA00022598"/>
    </source>
</evidence>
<dbReference type="PANTHER" id="PTHR43033:SF1">
    <property type="entry name" value="TRNA(ILE)-LYSIDINE SYNTHASE-RELATED"/>
    <property type="match status" value="1"/>
</dbReference>
<comment type="domain">
    <text evidence="6">The N-terminal region contains the highly conserved SGGXDS motif, predicted to be a P-loop motif involved in ATP binding.</text>
</comment>
<dbReference type="NCBIfam" id="TIGR02432">
    <property type="entry name" value="lysidine_TilS_N"/>
    <property type="match status" value="1"/>
</dbReference>
<keyword evidence="9" id="KW-1185">Reference proteome</keyword>
<keyword evidence="6" id="KW-0963">Cytoplasm</keyword>
<dbReference type="HOGENOM" id="CLU_018869_1_0_11"/>
<gene>
    <name evidence="6" type="primary">tilS</name>
    <name evidence="8" type="ORF">BINDI_1007</name>
</gene>
<dbReference type="GO" id="GO:0032267">
    <property type="term" value="F:tRNA(Ile)-lysidine synthase activity"/>
    <property type="evidence" value="ECO:0007669"/>
    <property type="project" value="UniProtKB-EC"/>
</dbReference>
<evidence type="ECO:0000313" key="9">
    <source>
        <dbReference type="Proteomes" id="UP000028569"/>
    </source>
</evidence>
<dbReference type="KEGG" id="bii:BINDI_1007"/>
<organism evidence="8 9">
    <name type="scientific">Bifidobacterium [indicum] DSM 20214 = LMG 11587</name>
    <dbReference type="NCBI Taxonomy" id="1341694"/>
    <lineage>
        <taxon>Bacteria</taxon>
        <taxon>Bacillati</taxon>
        <taxon>Actinomycetota</taxon>
        <taxon>Actinomycetes</taxon>
        <taxon>Bifidobacteriales</taxon>
        <taxon>Bifidobacteriaceae</taxon>
        <taxon>Bifidobacterium</taxon>
    </lineage>
</organism>
<dbReference type="Gene3D" id="3.40.50.620">
    <property type="entry name" value="HUPs"/>
    <property type="match status" value="1"/>
</dbReference>
<dbReference type="GO" id="GO:0006400">
    <property type="term" value="P:tRNA modification"/>
    <property type="evidence" value="ECO:0007669"/>
    <property type="project" value="UniProtKB-UniRule"/>
</dbReference>
<evidence type="ECO:0000259" key="7">
    <source>
        <dbReference type="Pfam" id="PF01171"/>
    </source>
</evidence>
<dbReference type="AlphaFoldDB" id="A0A087VV14"/>
<sequence length="369" mass="39946">MVYSAQMKKAVGALRSSLEDAGLGRQGDRFTRHGSHLPDPDAPLVLVACSGGRDSMALASVAATVSAMLGLRCGAILIDHGLSEGSDRVSLEAAANCRKLGLDPVLVRSVQVRRTSAGLEADAREARYEAIGEEAGRVNASAVLLAHTMDDQAETVLIGLIRSQGLDAITGMNHRMKRDGLDYLRPFLGLTRQETTEICRQQGLSWWDDPTNGDGFPDDQPLPADLPLRSRVRHDLLPGLSRFAGRDMVRRLTQGADLARRDAEYLDRQADALADQVVMPPEPDDADQGILARLDARSLSTRDSALRLRFLAHLLSNLGVPASSQQVESLDALASDWHGQQGPVFPSSYSAFRKCQVILICNDGVHANR</sequence>
<dbReference type="EC" id="6.3.4.19" evidence="6"/>
<comment type="catalytic activity">
    <reaction evidence="5 6">
        <text>cytidine(34) in tRNA(Ile2) + L-lysine + ATP = lysidine(34) in tRNA(Ile2) + AMP + diphosphate + H(+)</text>
        <dbReference type="Rhea" id="RHEA:43744"/>
        <dbReference type="Rhea" id="RHEA-COMP:10625"/>
        <dbReference type="Rhea" id="RHEA-COMP:10670"/>
        <dbReference type="ChEBI" id="CHEBI:15378"/>
        <dbReference type="ChEBI" id="CHEBI:30616"/>
        <dbReference type="ChEBI" id="CHEBI:32551"/>
        <dbReference type="ChEBI" id="CHEBI:33019"/>
        <dbReference type="ChEBI" id="CHEBI:82748"/>
        <dbReference type="ChEBI" id="CHEBI:83665"/>
        <dbReference type="ChEBI" id="CHEBI:456215"/>
        <dbReference type="EC" id="6.3.4.19"/>
    </reaction>
</comment>
<evidence type="ECO:0000256" key="2">
    <source>
        <dbReference type="ARBA" id="ARBA00022694"/>
    </source>
</evidence>
<dbReference type="InterPro" id="IPR012094">
    <property type="entry name" value="tRNA_Ile_lys_synt"/>
</dbReference>
<dbReference type="InterPro" id="IPR011063">
    <property type="entry name" value="TilS/TtcA_N"/>
</dbReference>
<feature type="binding site" evidence="6">
    <location>
        <begin position="50"/>
        <end position="55"/>
    </location>
    <ligand>
        <name>ATP</name>
        <dbReference type="ChEBI" id="CHEBI:30616"/>
    </ligand>
</feature>
<comment type="function">
    <text evidence="6">Ligates lysine onto the cytidine present at position 34 of the AUA codon-specific tRNA(Ile) that contains the anticodon CAU, in an ATP-dependent manner. Cytidine is converted to lysidine, thus changing the amino acid specificity of the tRNA from methionine to isoleucine.</text>
</comment>
<dbReference type="EMBL" id="CP006018">
    <property type="protein sequence ID" value="AIC92270.1"/>
    <property type="molecule type" value="Genomic_DNA"/>
</dbReference>
<evidence type="ECO:0000313" key="8">
    <source>
        <dbReference type="EMBL" id="AIC92270.1"/>
    </source>
</evidence>
<keyword evidence="1 6" id="KW-0436">Ligase</keyword>
<dbReference type="SUPFAM" id="SSF52402">
    <property type="entry name" value="Adenine nucleotide alpha hydrolases-like"/>
    <property type="match status" value="1"/>
</dbReference>
<dbReference type="Pfam" id="PF01171">
    <property type="entry name" value="ATP_bind_3"/>
    <property type="match status" value="1"/>
</dbReference>
<dbReference type="OrthoDB" id="5244702at2"/>
<comment type="subcellular location">
    <subcellularLocation>
        <location evidence="6">Cytoplasm</location>
    </subcellularLocation>
</comment>
<dbReference type="CDD" id="cd01992">
    <property type="entry name" value="TilS_N"/>
    <property type="match status" value="1"/>
</dbReference>
<dbReference type="GO" id="GO:0005524">
    <property type="term" value="F:ATP binding"/>
    <property type="evidence" value="ECO:0007669"/>
    <property type="project" value="UniProtKB-UniRule"/>
</dbReference>
<dbReference type="RefSeq" id="WP_033490545.1">
    <property type="nucleotide sequence ID" value="NZ_CP006018.1"/>
</dbReference>
<evidence type="ECO:0000256" key="5">
    <source>
        <dbReference type="ARBA" id="ARBA00048539"/>
    </source>
</evidence>